<dbReference type="GO" id="GO:1990904">
    <property type="term" value="C:ribonucleoprotein complex"/>
    <property type="evidence" value="ECO:0007669"/>
    <property type="project" value="UniProtKB-KW"/>
</dbReference>
<dbReference type="OrthoDB" id="275876at2759"/>
<dbReference type="GO" id="GO:0006412">
    <property type="term" value="P:translation"/>
    <property type="evidence" value="ECO:0007669"/>
    <property type="project" value="InterPro"/>
</dbReference>
<proteinExistence type="inferred from homology"/>
<dbReference type="EMBL" id="JAPMSZ010000005">
    <property type="protein sequence ID" value="KAJ5101870.1"/>
    <property type="molecule type" value="Genomic_DNA"/>
</dbReference>
<dbReference type="AlphaFoldDB" id="A0A9W9FKQ3"/>
<dbReference type="GO" id="GO:0003735">
    <property type="term" value="F:structural constituent of ribosome"/>
    <property type="evidence" value="ECO:0007669"/>
    <property type="project" value="InterPro"/>
</dbReference>
<keyword evidence="2 5" id="KW-0689">Ribosomal protein</keyword>
<keyword evidence="3" id="KW-0687">Ribonucleoprotein</keyword>
<dbReference type="GeneID" id="81393842"/>
<comment type="caution">
    <text evidence="5">The sequence shown here is derived from an EMBL/GenBank/DDBJ whole genome shotgun (WGS) entry which is preliminary data.</text>
</comment>
<comment type="similarity">
    <text evidence="1">Belongs to the universal ribosomal protein uL4 family.</text>
</comment>
<dbReference type="RefSeq" id="XP_056512701.1">
    <property type="nucleotide sequence ID" value="XM_056654674.1"/>
</dbReference>
<gene>
    <name evidence="5" type="ORF">NUU61_004092</name>
</gene>
<dbReference type="InterPro" id="IPR023574">
    <property type="entry name" value="Ribosomal_uL4_dom_sf"/>
</dbReference>
<dbReference type="Gene3D" id="3.40.1370.10">
    <property type="match status" value="1"/>
</dbReference>
<accession>A0A9W9FKQ3</accession>
<evidence type="ECO:0000256" key="1">
    <source>
        <dbReference type="ARBA" id="ARBA00010528"/>
    </source>
</evidence>
<dbReference type="InterPro" id="IPR013005">
    <property type="entry name" value="Ribosomal_uL4-like"/>
</dbReference>
<organism evidence="5 6">
    <name type="scientific">Penicillium alfredii</name>
    <dbReference type="NCBI Taxonomy" id="1506179"/>
    <lineage>
        <taxon>Eukaryota</taxon>
        <taxon>Fungi</taxon>
        <taxon>Dikarya</taxon>
        <taxon>Ascomycota</taxon>
        <taxon>Pezizomycotina</taxon>
        <taxon>Eurotiomycetes</taxon>
        <taxon>Eurotiomycetidae</taxon>
        <taxon>Eurotiales</taxon>
        <taxon>Aspergillaceae</taxon>
        <taxon>Penicillium</taxon>
    </lineage>
</organism>
<dbReference type="InterPro" id="IPR002136">
    <property type="entry name" value="Ribosomal_uL4"/>
</dbReference>
<evidence type="ECO:0000313" key="5">
    <source>
        <dbReference type="EMBL" id="KAJ5101870.1"/>
    </source>
</evidence>
<evidence type="ECO:0000256" key="2">
    <source>
        <dbReference type="ARBA" id="ARBA00022980"/>
    </source>
</evidence>
<reference evidence="5" key="2">
    <citation type="journal article" date="2023" name="IMA Fungus">
        <title>Comparative genomic study of the Penicillium genus elucidates a diverse pangenome and 15 lateral gene transfer events.</title>
        <authorList>
            <person name="Petersen C."/>
            <person name="Sorensen T."/>
            <person name="Nielsen M.R."/>
            <person name="Sondergaard T.E."/>
            <person name="Sorensen J.L."/>
            <person name="Fitzpatrick D.A."/>
            <person name="Frisvad J.C."/>
            <person name="Nielsen K.L."/>
        </authorList>
    </citation>
    <scope>NUCLEOTIDE SEQUENCE</scope>
    <source>
        <strain evidence="5">IBT 34128</strain>
    </source>
</reference>
<dbReference type="Proteomes" id="UP001141434">
    <property type="component" value="Unassembled WGS sequence"/>
</dbReference>
<dbReference type="SUPFAM" id="SSF52166">
    <property type="entry name" value="Ribosomal protein L4"/>
    <property type="match status" value="1"/>
</dbReference>
<keyword evidence="6" id="KW-1185">Reference proteome</keyword>
<name>A0A9W9FKQ3_9EURO</name>
<protein>
    <recommendedName>
        <fullName evidence="4">Large ribosomal subunit protein uL4m</fullName>
    </recommendedName>
</protein>
<dbReference type="Pfam" id="PF00573">
    <property type="entry name" value="Ribosomal_L4"/>
    <property type="match status" value="1"/>
</dbReference>
<evidence type="ECO:0000313" key="6">
    <source>
        <dbReference type="Proteomes" id="UP001141434"/>
    </source>
</evidence>
<sequence length="280" mass="31503">MPGSEILRSLRLLSRSSGGLLSGPERVTRCLTRSMATEAQINTTTASSPVPGTAWAPTPALVMTYDFPSMEPVRMVEYPEKHLLMPIRKDLLHRAVIYEADISRHGTASTKWRDDVNGSHRKLYPKRALAVPVLSPVRRGGGVAHGPHPRDFSTDLPAKVYDQAWRIALSHRFQRGELIVIDNEISLPSESTPFLVKNILETNGWNSRKGRSTFITEDVDLELLVKMEKFSKHAKLMGRTDLDVKKLLETGRLIIEKKALDRILKAHSRDLNNRPARALY</sequence>
<dbReference type="PANTHER" id="PTHR10746">
    <property type="entry name" value="50S RIBOSOMAL PROTEIN L4"/>
    <property type="match status" value="1"/>
</dbReference>
<evidence type="ECO:0000256" key="3">
    <source>
        <dbReference type="ARBA" id="ARBA00023274"/>
    </source>
</evidence>
<reference evidence="5" key="1">
    <citation type="submission" date="2022-11" db="EMBL/GenBank/DDBJ databases">
        <authorList>
            <person name="Petersen C."/>
        </authorList>
    </citation>
    <scope>NUCLEOTIDE SEQUENCE</scope>
    <source>
        <strain evidence="5">IBT 34128</strain>
    </source>
</reference>
<evidence type="ECO:0000256" key="4">
    <source>
        <dbReference type="ARBA" id="ARBA00040565"/>
    </source>
</evidence>
<dbReference type="GO" id="GO:0005840">
    <property type="term" value="C:ribosome"/>
    <property type="evidence" value="ECO:0007669"/>
    <property type="project" value="UniProtKB-KW"/>
</dbReference>
<dbReference type="PANTHER" id="PTHR10746:SF6">
    <property type="entry name" value="LARGE RIBOSOMAL SUBUNIT PROTEIN UL4M"/>
    <property type="match status" value="1"/>
</dbReference>